<dbReference type="Proteomes" id="UP000016930">
    <property type="component" value="Unassembled WGS sequence"/>
</dbReference>
<evidence type="ECO:0000313" key="3">
    <source>
        <dbReference type="Proteomes" id="UP000016930"/>
    </source>
</evidence>
<name>M2PCX6_CERS8</name>
<dbReference type="HOGENOM" id="CLU_012153_0_0_1"/>
<evidence type="ECO:0000313" key="2">
    <source>
        <dbReference type="EMBL" id="EMD33584.1"/>
    </source>
</evidence>
<dbReference type="OrthoDB" id="276546at2759"/>
<dbReference type="Gene3D" id="3.20.20.70">
    <property type="entry name" value="Aldolase class I"/>
    <property type="match status" value="1"/>
</dbReference>
<dbReference type="GO" id="GO:0003959">
    <property type="term" value="F:NADPH dehydrogenase activity"/>
    <property type="evidence" value="ECO:0007669"/>
    <property type="project" value="TreeGrafter"/>
</dbReference>
<dbReference type="InterPro" id="IPR013785">
    <property type="entry name" value="Aldolase_TIM"/>
</dbReference>
<dbReference type="InterPro" id="IPR001155">
    <property type="entry name" value="OxRdtase_FMN_N"/>
</dbReference>
<dbReference type="STRING" id="914234.M2PCX6"/>
<dbReference type="GO" id="GO:0010181">
    <property type="term" value="F:FMN binding"/>
    <property type="evidence" value="ECO:0007669"/>
    <property type="project" value="InterPro"/>
</dbReference>
<dbReference type="PANTHER" id="PTHR22893">
    <property type="entry name" value="NADH OXIDOREDUCTASE-RELATED"/>
    <property type="match status" value="1"/>
</dbReference>
<proteinExistence type="predicted"/>
<evidence type="ECO:0000259" key="1">
    <source>
        <dbReference type="Pfam" id="PF00724"/>
    </source>
</evidence>
<feature type="domain" description="NADH:flavin oxidoreductase/NADH oxidase N-terminal" evidence="1">
    <location>
        <begin position="8"/>
        <end position="339"/>
    </location>
</feature>
<dbReference type="CDD" id="cd02933">
    <property type="entry name" value="OYE_like_FMN"/>
    <property type="match status" value="1"/>
</dbReference>
<accession>M2PCX6</accession>
<reference evidence="2 3" key="1">
    <citation type="journal article" date="2012" name="Proc. Natl. Acad. Sci. U.S.A.">
        <title>Comparative genomics of Ceriporiopsis subvermispora and Phanerochaete chrysosporium provide insight into selective ligninolysis.</title>
        <authorList>
            <person name="Fernandez-Fueyo E."/>
            <person name="Ruiz-Duenas F.J."/>
            <person name="Ferreira P."/>
            <person name="Floudas D."/>
            <person name="Hibbett D.S."/>
            <person name="Canessa P."/>
            <person name="Larrondo L.F."/>
            <person name="James T.Y."/>
            <person name="Seelenfreund D."/>
            <person name="Lobos S."/>
            <person name="Polanco R."/>
            <person name="Tello M."/>
            <person name="Honda Y."/>
            <person name="Watanabe T."/>
            <person name="Watanabe T."/>
            <person name="Ryu J.S."/>
            <person name="Kubicek C.P."/>
            <person name="Schmoll M."/>
            <person name="Gaskell J."/>
            <person name="Hammel K.E."/>
            <person name="St John F.J."/>
            <person name="Vanden Wymelenberg A."/>
            <person name="Sabat G."/>
            <person name="Splinter BonDurant S."/>
            <person name="Syed K."/>
            <person name="Yadav J.S."/>
            <person name="Doddapaneni H."/>
            <person name="Subramanian V."/>
            <person name="Lavin J.L."/>
            <person name="Oguiza J.A."/>
            <person name="Perez G."/>
            <person name="Pisabarro A.G."/>
            <person name="Ramirez L."/>
            <person name="Santoyo F."/>
            <person name="Master E."/>
            <person name="Coutinho P.M."/>
            <person name="Henrissat B."/>
            <person name="Lombard V."/>
            <person name="Magnuson J.K."/>
            <person name="Kuees U."/>
            <person name="Hori C."/>
            <person name="Igarashi K."/>
            <person name="Samejima M."/>
            <person name="Held B.W."/>
            <person name="Barry K.W."/>
            <person name="LaButti K.M."/>
            <person name="Lapidus A."/>
            <person name="Lindquist E.A."/>
            <person name="Lucas S.M."/>
            <person name="Riley R."/>
            <person name="Salamov A.A."/>
            <person name="Hoffmeister D."/>
            <person name="Schwenk D."/>
            <person name="Hadar Y."/>
            <person name="Yarden O."/>
            <person name="de Vries R.P."/>
            <person name="Wiebenga A."/>
            <person name="Stenlid J."/>
            <person name="Eastwood D."/>
            <person name="Grigoriev I.V."/>
            <person name="Berka R.M."/>
            <person name="Blanchette R.A."/>
            <person name="Kersten P."/>
            <person name="Martinez A.T."/>
            <person name="Vicuna R."/>
            <person name="Cullen D."/>
        </authorList>
    </citation>
    <scope>NUCLEOTIDE SEQUENCE [LARGE SCALE GENOMIC DNA]</scope>
    <source>
        <strain evidence="2 3">B</strain>
    </source>
</reference>
<dbReference type="EMBL" id="KB445805">
    <property type="protein sequence ID" value="EMD33584.1"/>
    <property type="molecule type" value="Genomic_DNA"/>
</dbReference>
<protein>
    <recommendedName>
        <fullName evidence="1">NADH:flavin oxidoreductase/NADH oxidase N-terminal domain-containing protein</fullName>
    </recommendedName>
</protein>
<dbReference type="FunFam" id="3.20.20.70:FF:000138">
    <property type="entry name" value="NADPH dehydrogenase 1"/>
    <property type="match status" value="1"/>
</dbReference>
<gene>
    <name evidence="2" type="ORF">CERSUDRAFT_141794</name>
</gene>
<dbReference type="AlphaFoldDB" id="M2PCX6"/>
<keyword evidence="3" id="KW-1185">Reference proteome</keyword>
<sequence>MSTESAPKLFQPIQVGDVQLQHRVVLAPLTRFRADKTHTHTDLAVEYYRQRASTPGTLLISEGTFINAKAGGYANVPGLWTDEQLTAWKKVTDAVHAQGSYIFCQLWALGRAANGEQLKSEDPAFDVVSASDISLKDGPKTRALTEAEIKEYIDTYRTAAYDAVHRAGFDGVELHGANGYLIDQFLQDVTNKRTDAYGGSVENRARFALEAVDAVVGAVGAGRTGIRLSPWGEFNEMRMADPKPQFSYVVGQLKARHSDLAYVHLVEPLVNGNTEREPNAAESNDFIRDIWLPRPLITAGGYTREAAIEQAEKTGELIAVGRYFISNPDLPLRFKYNVALTPYDRDSFYIPESAKGYTDLPFSEELKGSKL</sequence>
<organism evidence="2 3">
    <name type="scientific">Ceriporiopsis subvermispora (strain B)</name>
    <name type="common">White-rot fungus</name>
    <name type="synonym">Gelatoporia subvermispora</name>
    <dbReference type="NCBI Taxonomy" id="914234"/>
    <lineage>
        <taxon>Eukaryota</taxon>
        <taxon>Fungi</taxon>
        <taxon>Dikarya</taxon>
        <taxon>Basidiomycota</taxon>
        <taxon>Agaricomycotina</taxon>
        <taxon>Agaricomycetes</taxon>
        <taxon>Polyporales</taxon>
        <taxon>Gelatoporiaceae</taxon>
        <taxon>Gelatoporia</taxon>
    </lineage>
</organism>
<dbReference type="InterPro" id="IPR045247">
    <property type="entry name" value="Oye-like"/>
</dbReference>
<dbReference type="SUPFAM" id="SSF51395">
    <property type="entry name" value="FMN-linked oxidoreductases"/>
    <property type="match status" value="1"/>
</dbReference>
<dbReference type="PANTHER" id="PTHR22893:SF91">
    <property type="entry name" value="NADPH DEHYDROGENASE 2-RELATED"/>
    <property type="match status" value="1"/>
</dbReference>
<dbReference type="Pfam" id="PF00724">
    <property type="entry name" value="Oxidored_FMN"/>
    <property type="match status" value="1"/>
</dbReference>